<evidence type="ECO:0000313" key="12">
    <source>
        <dbReference type="Proteomes" id="UP000254134"/>
    </source>
</evidence>
<keyword evidence="6" id="KW-0560">Oxidoreductase</keyword>
<reference evidence="12" key="2">
    <citation type="journal article" date="2019" name="MicrobiologyOpen">
        <title>High-quality draft genome sequence of Gaiella occulta isolated from a 150 meter deep mineral water borehole and comparison with the genome sequences of other deep-branching lineages of the phylum Actinobacteria.</title>
        <authorList>
            <person name="Severino R."/>
            <person name="Froufe H.J.C."/>
            <person name="Barroso C."/>
            <person name="Albuquerque L."/>
            <person name="Lobo-da-Cunha A."/>
            <person name="da Costa M.S."/>
            <person name="Egas C."/>
        </authorList>
    </citation>
    <scope>NUCLEOTIDE SEQUENCE [LARGE SCALE GENOMIC DNA]</scope>
    <source>
        <strain evidence="12">F2-233</strain>
    </source>
</reference>
<evidence type="ECO:0000256" key="4">
    <source>
        <dbReference type="ARBA" id="ARBA00022827"/>
    </source>
</evidence>
<evidence type="ECO:0000256" key="2">
    <source>
        <dbReference type="ARBA" id="ARBA00022630"/>
    </source>
</evidence>
<dbReference type="InterPro" id="IPR050446">
    <property type="entry name" value="FAD-oxidoreductase/Apoptosis"/>
</dbReference>
<dbReference type="SMART" id="SM01353">
    <property type="entry name" value="AIF_C"/>
    <property type="match status" value="1"/>
</dbReference>
<dbReference type="GO" id="GO:0016174">
    <property type="term" value="F:NAD(P)H oxidase H2O2-forming activity"/>
    <property type="evidence" value="ECO:0007669"/>
    <property type="project" value="TreeGrafter"/>
</dbReference>
<sequence length="393" mass="42097">MLSYRYLIVGGGMTADAACKGIRECDAEGTIGLVGAESHPPYKRPPLTKGLWAGAEENSIWRGTEEARVDLRLGRRIVALDLEKRRAVDDRGDEYAYERLLLATGGRPRTVPDWGDDVVYFRTLDDYRDVRARARAGARFVVIGGGFIGSEIAASLTSSGCAVTMVFPEPGIGWRVFAAELAAFVTDDYRSRGVEVLAGASVDGVEREGGVTRVRLGEGRVLEADAVVAGLGIEPNVELATAAGLPVDGGIVVDEYGRVGGREEIFAAGDVARFPVPALGESTRVEHEDHANTHGRRVGANMAGAEQTYDHLPFFYSDLFDLGYEAVGAVDSRSATLARWTEPGKKGVVAYLDGAGRPRGFLLWGIFGRVDAARELIRVGEPIEEDALAALVG</sequence>
<feature type="domain" description="FAD/NAD(P)-binding" evidence="9">
    <location>
        <begin position="4"/>
        <end position="287"/>
    </location>
</feature>
<name>A0A7M2Z1K5_9ACTN</name>
<dbReference type="GO" id="GO:0012501">
    <property type="term" value="P:programmed cell death"/>
    <property type="evidence" value="ECO:0007669"/>
    <property type="project" value="TreeGrafter"/>
</dbReference>
<dbReference type="InterPro" id="IPR029324">
    <property type="entry name" value="AIF_C"/>
</dbReference>
<dbReference type="Pfam" id="PF14721">
    <property type="entry name" value="AIF_C"/>
    <property type="match status" value="1"/>
</dbReference>
<comment type="caution">
    <text evidence="11">The sequence shown here is derived from an EMBL/GenBank/DDBJ whole genome shotgun (WGS) entry which is preliminary data.</text>
</comment>
<dbReference type="EMBL" id="QQZY01000001">
    <property type="protein sequence ID" value="RDI76227.1"/>
    <property type="molecule type" value="Genomic_DNA"/>
</dbReference>
<comment type="catalytic activity">
    <reaction evidence="8">
        <text>A + NADH + H(+) = AH2 + NAD(+)</text>
        <dbReference type="Rhea" id="RHEA:11356"/>
        <dbReference type="ChEBI" id="CHEBI:13193"/>
        <dbReference type="ChEBI" id="CHEBI:15378"/>
        <dbReference type="ChEBI" id="CHEBI:17499"/>
        <dbReference type="ChEBI" id="CHEBI:57540"/>
        <dbReference type="ChEBI" id="CHEBI:57945"/>
    </reaction>
</comment>
<evidence type="ECO:0000256" key="7">
    <source>
        <dbReference type="ARBA" id="ARBA00023027"/>
    </source>
</evidence>
<feature type="domain" description="Mitochondrial apoptosis-inducing factor C-terminal" evidence="10">
    <location>
        <begin position="299"/>
        <end position="342"/>
    </location>
</feature>
<dbReference type="GO" id="GO:0005737">
    <property type="term" value="C:cytoplasm"/>
    <property type="evidence" value="ECO:0007669"/>
    <property type="project" value="TreeGrafter"/>
</dbReference>
<reference evidence="11 12" key="1">
    <citation type="submission" date="2018-07" db="EMBL/GenBank/DDBJ databases">
        <title>High-quality-draft genome sequence of Gaiella occulta.</title>
        <authorList>
            <person name="Severino R."/>
            <person name="Froufe H.J.C."/>
            <person name="Rainey F.A."/>
            <person name="Barroso C."/>
            <person name="Albuquerque L."/>
            <person name="Lobo-Da-Cunha A."/>
            <person name="Da Costa M.S."/>
            <person name="Egas C."/>
        </authorList>
    </citation>
    <scope>NUCLEOTIDE SEQUENCE [LARGE SCALE GENOMIC DNA]</scope>
    <source>
        <strain evidence="11 12">F2-233</strain>
    </source>
</reference>
<keyword evidence="2" id="KW-0285">Flavoprotein</keyword>
<dbReference type="RefSeq" id="WP_114795054.1">
    <property type="nucleotide sequence ID" value="NZ_QQZY01000001.1"/>
</dbReference>
<comment type="cofactor">
    <cofactor evidence="1">
        <name>FAD</name>
        <dbReference type="ChEBI" id="CHEBI:57692"/>
    </cofactor>
</comment>
<dbReference type="AlphaFoldDB" id="A0A7M2Z1K5"/>
<dbReference type="GO" id="GO:0071949">
    <property type="term" value="F:FAD binding"/>
    <property type="evidence" value="ECO:0007669"/>
    <property type="project" value="TreeGrafter"/>
</dbReference>
<evidence type="ECO:0000259" key="9">
    <source>
        <dbReference type="Pfam" id="PF07992"/>
    </source>
</evidence>
<dbReference type="Pfam" id="PF07992">
    <property type="entry name" value="Pyr_redox_2"/>
    <property type="match status" value="1"/>
</dbReference>
<organism evidence="11 12">
    <name type="scientific">Gaiella occulta</name>
    <dbReference type="NCBI Taxonomy" id="1002870"/>
    <lineage>
        <taxon>Bacteria</taxon>
        <taxon>Bacillati</taxon>
        <taxon>Actinomycetota</taxon>
        <taxon>Thermoleophilia</taxon>
        <taxon>Gaiellales</taxon>
        <taxon>Gaiellaceae</taxon>
        <taxon>Gaiella</taxon>
    </lineage>
</organism>
<evidence type="ECO:0000256" key="3">
    <source>
        <dbReference type="ARBA" id="ARBA00022703"/>
    </source>
</evidence>
<evidence type="ECO:0000313" key="11">
    <source>
        <dbReference type="EMBL" id="RDI76227.1"/>
    </source>
</evidence>
<dbReference type="PRINTS" id="PR00368">
    <property type="entry name" value="FADPNR"/>
</dbReference>
<dbReference type="Gene3D" id="3.50.50.60">
    <property type="entry name" value="FAD/NAD(P)-binding domain"/>
    <property type="match status" value="2"/>
</dbReference>
<protein>
    <submittedName>
        <fullName evidence="11">Pyridine nucleotide-disulfide oxidoreductase</fullName>
    </submittedName>
</protein>
<dbReference type="SUPFAM" id="SSF51905">
    <property type="entry name" value="FAD/NAD(P)-binding domain"/>
    <property type="match status" value="1"/>
</dbReference>
<dbReference type="Proteomes" id="UP000254134">
    <property type="component" value="Unassembled WGS sequence"/>
</dbReference>
<accession>A0A7M2Z1K5</accession>
<gene>
    <name evidence="11" type="ORF">Gocc_0646</name>
</gene>
<keyword evidence="3" id="KW-0053">Apoptosis</keyword>
<dbReference type="InterPro" id="IPR023753">
    <property type="entry name" value="FAD/NAD-binding_dom"/>
</dbReference>
<dbReference type="SUPFAM" id="SSF55424">
    <property type="entry name" value="FAD/NAD-linked reductases, dimerisation (C-terminal) domain"/>
    <property type="match status" value="1"/>
</dbReference>
<dbReference type="GO" id="GO:0033108">
    <property type="term" value="P:mitochondrial respiratory chain complex assembly"/>
    <property type="evidence" value="ECO:0007669"/>
    <property type="project" value="TreeGrafter"/>
</dbReference>
<dbReference type="OrthoDB" id="1145at2"/>
<keyword evidence="7" id="KW-0520">NAD</keyword>
<keyword evidence="4" id="KW-0274">FAD</keyword>
<dbReference type="InterPro" id="IPR036188">
    <property type="entry name" value="FAD/NAD-bd_sf"/>
</dbReference>
<evidence type="ECO:0000256" key="1">
    <source>
        <dbReference type="ARBA" id="ARBA00001974"/>
    </source>
</evidence>
<dbReference type="Gene3D" id="3.30.390.30">
    <property type="match status" value="1"/>
</dbReference>
<evidence type="ECO:0000256" key="5">
    <source>
        <dbReference type="ARBA" id="ARBA00022946"/>
    </source>
</evidence>
<keyword evidence="5" id="KW-0809">Transit peptide</keyword>
<dbReference type="GO" id="GO:0046983">
    <property type="term" value="F:protein dimerization activity"/>
    <property type="evidence" value="ECO:0007669"/>
    <property type="project" value="InterPro"/>
</dbReference>
<dbReference type="PANTHER" id="PTHR43557:SF4">
    <property type="entry name" value="APOPTOSIS-INDUCING FACTOR 1, MITOCHONDRIAL"/>
    <property type="match status" value="1"/>
</dbReference>
<evidence type="ECO:0000259" key="10">
    <source>
        <dbReference type="Pfam" id="PF14721"/>
    </source>
</evidence>
<evidence type="ECO:0000256" key="8">
    <source>
        <dbReference type="ARBA" id="ARBA00047786"/>
    </source>
</evidence>
<dbReference type="InterPro" id="IPR016156">
    <property type="entry name" value="FAD/NAD-linked_Rdtase_dimer_sf"/>
</dbReference>
<proteinExistence type="predicted"/>
<keyword evidence="12" id="KW-1185">Reference proteome</keyword>
<dbReference type="PANTHER" id="PTHR43557">
    <property type="entry name" value="APOPTOSIS-INDUCING FACTOR 1"/>
    <property type="match status" value="1"/>
</dbReference>
<evidence type="ECO:0000256" key="6">
    <source>
        <dbReference type="ARBA" id="ARBA00023002"/>
    </source>
</evidence>